<protein>
    <submittedName>
        <fullName evidence="2">Uncharacterized protein</fullName>
    </submittedName>
</protein>
<accession>A0A512H6I9</accession>
<proteinExistence type="predicted"/>
<dbReference type="Proteomes" id="UP000321567">
    <property type="component" value="Unassembled WGS sequence"/>
</dbReference>
<dbReference type="AlphaFoldDB" id="A0A512H6I9"/>
<feature type="compositionally biased region" description="Pro residues" evidence="1">
    <location>
        <begin position="84"/>
        <end position="102"/>
    </location>
</feature>
<evidence type="ECO:0000256" key="1">
    <source>
        <dbReference type="SAM" id="MobiDB-lite"/>
    </source>
</evidence>
<evidence type="ECO:0000313" key="3">
    <source>
        <dbReference type="Proteomes" id="UP000321567"/>
    </source>
</evidence>
<comment type="caution">
    <text evidence="2">The sequence shown here is derived from an EMBL/GenBank/DDBJ whole genome shotgun (WGS) entry which is preliminary data.</text>
</comment>
<dbReference type="OrthoDB" id="9799894at2"/>
<dbReference type="Pfam" id="PF06676">
    <property type="entry name" value="DUF1178"/>
    <property type="match status" value="1"/>
</dbReference>
<dbReference type="RefSeq" id="WP_147163097.1">
    <property type="nucleotide sequence ID" value="NZ_BJZO01000024.1"/>
</dbReference>
<organism evidence="2 3">
    <name type="scientific">Pararhodospirillum oryzae</name>
    <dbReference type="NCBI Taxonomy" id="478448"/>
    <lineage>
        <taxon>Bacteria</taxon>
        <taxon>Pseudomonadati</taxon>
        <taxon>Pseudomonadota</taxon>
        <taxon>Alphaproteobacteria</taxon>
        <taxon>Rhodospirillales</taxon>
        <taxon>Rhodospirillaceae</taxon>
        <taxon>Pararhodospirillum</taxon>
    </lineage>
</organism>
<gene>
    <name evidence="2" type="ORF">ROR02_11880</name>
</gene>
<sequence length="201" mass="21447">MIRYTLVCENEHDFDIWFRDSATCDAQLAEGEVRCPFCDSPRVAKALMAPSVVSGRAKDARRAEALSRFGQALVAAQRQGTPAAPVPAAPAAAPPAPEPPEVAPASANATPPAVPAAQPPATGDRTAVLTQLAEAITELRRHVEATCEDVGARFPEEARQMHYGEAESRPIRGHASLEDAKALHDEGIPVALLPWPHRVEN</sequence>
<dbReference type="EMBL" id="BJZO01000024">
    <property type="protein sequence ID" value="GEO81057.1"/>
    <property type="molecule type" value="Genomic_DNA"/>
</dbReference>
<keyword evidence="3" id="KW-1185">Reference proteome</keyword>
<feature type="region of interest" description="Disordered" evidence="1">
    <location>
        <begin position="78"/>
        <end position="122"/>
    </location>
</feature>
<reference evidence="2 3" key="1">
    <citation type="submission" date="2019-07" db="EMBL/GenBank/DDBJ databases">
        <title>Whole genome shotgun sequence of Rhodospirillum oryzae NBRC 107573.</title>
        <authorList>
            <person name="Hosoyama A."/>
            <person name="Uohara A."/>
            <person name="Ohji S."/>
            <person name="Ichikawa N."/>
        </authorList>
    </citation>
    <scope>NUCLEOTIDE SEQUENCE [LARGE SCALE GENOMIC DNA]</scope>
    <source>
        <strain evidence="2 3">NBRC 107573</strain>
    </source>
</reference>
<evidence type="ECO:0000313" key="2">
    <source>
        <dbReference type="EMBL" id="GEO81057.1"/>
    </source>
</evidence>
<dbReference type="InterPro" id="IPR009562">
    <property type="entry name" value="DUF1178"/>
</dbReference>
<name>A0A512H6I9_9PROT</name>